<feature type="domain" description="AMP-dependent synthetase/ligase" evidence="1">
    <location>
        <begin position="61"/>
        <end position="268"/>
    </location>
</feature>
<name>A0ABS4LHB8_STRAV</name>
<dbReference type="Pfam" id="PF00501">
    <property type="entry name" value="AMP-binding"/>
    <property type="match status" value="1"/>
</dbReference>
<gene>
    <name evidence="2" type="ORF">J2Z77_007372</name>
</gene>
<evidence type="ECO:0000313" key="3">
    <source>
        <dbReference type="Proteomes" id="UP001519310"/>
    </source>
</evidence>
<dbReference type="Gene3D" id="3.40.50.12780">
    <property type="entry name" value="N-terminal domain of ligase-like"/>
    <property type="match status" value="1"/>
</dbReference>
<dbReference type="EMBL" id="JAGGLQ010000025">
    <property type="protein sequence ID" value="MBP2041512.1"/>
    <property type="molecule type" value="Genomic_DNA"/>
</dbReference>
<dbReference type="RefSeq" id="WP_189973947.1">
    <property type="nucleotide sequence ID" value="NZ_BMVL01000021.1"/>
</dbReference>
<dbReference type="PANTHER" id="PTHR43845">
    <property type="entry name" value="BLR5969 PROTEIN"/>
    <property type="match status" value="1"/>
</dbReference>
<evidence type="ECO:0000259" key="1">
    <source>
        <dbReference type="Pfam" id="PF00501"/>
    </source>
</evidence>
<keyword evidence="2" id="KW-0436">Ligase</keyword>
<keyword evidence="3" id="KW-1185">Reference proteome</keyword>
<organism evidence="2 3">
    <name type="scientific">Streptomyces avidinii</name>
    <dbReference type="NCBI Taxonomy" id="1895"/>
    <lineage>
        <taxon>Bacteria</taxon>
        <taxon>Bacillati</taxon>
        <taxon>Actinomycetota</taxon>
        <taxon>Actinomycetes</taxon>
        <taxon>Kitasatosporales</taxon>
        <taxon>Streptomycetaceae</taxon>
        <taxon>Streptomyces</taxon>
    </lineage>
</organism>
<dbReference type="InterPro" id="IPR000873">
    <property type="entry name" value="AMP-dep_synth/lig_dom"/>
</dbReference>
<comment type="caution">
    <text evidence="2">The sequence shown here is derived from an EMBL/GenBank/DDBJ whole genome shotgun (WGS) entry which is preliminary data.</text>
</comment>
<dbReference type="Proteomes" id="UP001519310">
    <property type="component" value="Unassembled WGS sequence"/>
</dbReference>
<sequence length="430" mass="47010">MTGHDATAAIVAHAYRNSPYLRSKYRAAGVDPTSWSDELFGRLPFTTKDDLRLAYPDGLLAVDPGEVAVIHESSGTTGEPTPAYFTRGDIDEWLDRMLFNGVGLSERDVVLVKTPYSMLTTAHQMHGAAQRAGATVIPAGNRTELMPYSRALRLLRDYRVTVAYCMPVELMLFARRALAAGLDPTKDFPALRAAVVNGEVLSPAKKRFLEELWSITLFPDYGSTETTTLGGACTAGALHLWSDRFLFEVLDEATGRSSPYGSGELVVTSYHRRAMPIVRYRMGDIVTVLDGASCPCGSDRPRVTVHGRAADRFTVGGRQLFPIDVEDVVYGELFGCEPVFWSGEVDGDRLALVLEATDSGAAEVRRRADGLAAAVDSRLGMRSAISVVPPGTSMTLDRQAEQEAMFKPVYLRMRGQNRRGLDYSGPSQEN</sequence>
<dbReference type="EC" id="6.2.1.30" evidence="2"/>
<dbReference type="InterPro" id="IPR042099">
    <property type="entry name" value="ANL_N_sf"/>
</dbReference>
<dbReference type="SUPFAM" id="SSF56801">
    <property type="entry name" value="Acetyl-CoA synthetase-like"/>
    <property type="match status" value="1"/>
</dbReference>
<dbReference type="GO" id="GO:0047475">
    <property type="term" value="F:phenylacetate-CoA ligase activity"/>
    <property type="evidence" value="ECO:0007669"/>
    <property type="project" value="UniProtKB-EC"/>
</dbReference>
<reference evidence="2 3" key="1">
    <citation type="submission" date="2021-03" db="EMBL/GenBank/DDBJ databases">
        <title>Genomic Encyclopedia of Type Strains, Phase IV (KMG-IV): sequencing the most valuable type-strain genomes for metagenomic binning, comparative biology and taxonomic classification.</title>
        <authorList>
            <person name="Goeker M."/>
        </authorList>
    </citation>
    <scope>NUCLEOTIDE SEQUENCE [LARGE SCALE GENOMIC DNA]</scope>
    <source>
        <strain evidence="2 3">DSM 40526</strain>
    </source>
</reference>
<accession>A0ABS4LHB8</accession>
<protein>
    <submittedName>
        <fullName evidence="2">Phenylacetate-CoA ligase</fullName>
        <ecNumber evidence="2">6.2.1.30</ecNumber>
    </submittedName>
</protein>
<proteinExistence type="predicted"/>
<dbReference type="PANTHER" id="PTHR43845:SF1">
    <property type="entry name" value="BLR5969 PROTEIN"/>
    <property type="match status" value="1"/>
</dbReference>
<evidence type="ECO:0000313" key="2">
    <source>
        <dbReference type="EMBL" id="MBP2041512.1"/>
    </source>
</evidence>